<name>A0A6J6P429_9ZZZZ</name>
<reference evidence="1" key="1">
    <citation type="submission" date="2020-05" db="EMBL/GenBank/DDBJ databases">
        <authorList>
            <person name="Chiriac C."/>
            <person name="Salcher M."/>
            <person name="Ghai R."/>
            <person name="Kavagutti S V."/>
        </authorList>
    </citation>
    <scope>NUCLEOTIDE SEQUENCE</scope>
</reference>
<gene>
    <name evidence="1" type="ORF">UFOPK2579_00433</name>
</gene>
<protein>
    <submittedName>
        <fullName evidence="1">Unannotated protein</fullName>
    </submittedName>
</protein>
<evidence type="ECO:0000313" key="1">
    <source>
        <dbReference type="EMBL" id="CAB4691405.1"/>
    </source>
</evidence>
<dbReference type="AlphaFoldDB" id="A0A6J6P429"/>
<sequence length="356" mass="38344">MDPRAEAVVRRPLRGDVERRVGHRERVGAGAVREHLDDASPRDVEALEVHVLQGLAGHPGDGRVDPHDLLDGLGAELGALAEQSPLVRVREQGLQGEPDLVARRLHPGEGQEDQRHRQLALAQSLGLHKCADQVVPRPHATVGHDLVEVRRQAGQRRLDARHLGGDVDRERCPEVVGPVRHLSPVALVEAEQQADDAGGVGLGELTYQLDPAPRRELVDQLVGERLEGRGHRGDGAVAEGRHHQPADAGVVVALEAEQGLAPPPGERTVVDAVLLRPAGVALPEAAIAQQGRHLVVAQHRPTPVGPDVPALVAGLQDHRRGDVEGRVGQVEGRHERTMRRCLPSRSTVTMPSSRNE</sequence>
<dbReference type="EMBL" id="CAEZXR010000034">
    <property type="protein sequence ID" value="CAB4691405.1"/>
    <property type="molecule type" value="Genomic_DNA"/>
</dbReference>
<organism evidence="1">
    <name type="scientific">freshwater metagenome</name>
    <dbReference type="NCBI Taxonomy" id="449393"/>
    <lineage>
        <taxon>unclassified sequences</taxon>
        <taxon>metagenomes</taxon>
        <taxon>ecological metagenomes</taxon>
    </lineage>
</organism>
<accession>A0A6J6P429</accession>
<proteinExistence type="predicted"/>